<dbReference type="PRINTS" id="PR00376">
    <property type="entry name" value="IL1BCENZYME"/>
</dbReference>
<evidence type="ECO:0000259" key="9">
    <source>
        <dbReference type="PROSITE" id="PS50208"/>
    </source>
</evidence>
<dbReference type="PROSITE" id="PS50208">
    <property type="entry name" value="CASPASE_P20"/>
    <property type="match status" value="1"/>
</dbReference>
<evidence type="ECO:0000256" key="7">
    <source>
        <dbReference type="RuleBase" id="RU003971"/>
    </source>
</evidence>
<dbReference type="GO" id="GO:0045751">
    <property type="term" value="P:negative regulation of Toll signaling pathway"/>
    <property type="evidence" value="ECO:0007669"/>
    <property type="project" value="UniProtKB-ARBA"/>
</dbReference>
<dbReference type="GO" id="GO:0004197">
    <property type="term" value="F:cysteine-type endopeptidase activity"/>
    <property type="evidence" value="ECO:0007669"/>
    <property type="project" value="InterPro"/>
</dbReference>
<keyword evidence="6" id="KW-0865">Zymogen</keyword>
<dbReference type="GO" id="GO:0045476">
    <property type="term" value="P:nurse cell apoptotic process"/>
    <property type="evidence" value="ECO:0007669"/>
    <property type="project" value="UniProtKB-ARBA"/>
</dbReference>
<dbReference type="GO" id="GO:0016322">
    <property type="term" value="P:neuron remodeling"/>
    <property type="evidence" value="ECO:0007669"/>
    <property type="project" value="UniProtKB-ARBA"/>
</dbReference>
<dbReference type="SUPFAM" id="SSF52129">
    <property type="entry name" value="Caspase-like"/>
    <property type="match status" value="1"/>
</dbReference>
<dbReference type="InterPro" id="IPR011600">
    <property type="entry name" value="Pept_C14_caspase"/>
</dbReference>
<dbReference type="CDD" id="cd00032">
    <property type="entry name" value="CASc"/>
    <property type="match status" value="1"/>
</dbReference>
<dbReference type="PROSITE" id="PS50207">
    <property type="entry name" value="CASPASE_P10"/>
    <property type="match status" value="1"/>
</dbReference>
<dbReference type="InterPro" id="IPR001309">
    <property type="entry name" value="Pept_C14_p20"/>
</dbReference>
<evidence type="ECO:0000313" key="10">
    <source>
        <dbReference type="EMBL" id="KFM82851.1"/>
    </source>
</evidence>
<protein>
    <submittedName>
        <fullName evidence="10">Caspase-1</fullName>
    </submittedName>
</protein>
<keyword evidence="5" id="KW-0788">Thiol protease</keyword>
<feature type="non-terminal residue" evidence="10">
    <location>
        <position position="279"/>
    </location>
</feature>
<dbReference type="OMA" id="WHYFTAT"/>
<evidence type="ECO:0000259" key="8">
    <source>
        <dbReference type="PROSITE" id="PS50207"/>
    </source>
</evidence>
<organism evidence="10 11">
    <name type="scientific">Stegodyphus mimosarum</name>
    <name type="common">African social velvet spider</name>
    <dbReference type="NCBI Taxonomy" id="407821"/>
    <lineage>
        <taxon>Eukaryota</taxon>
        <taxon>Metazoa</taxon>
        <taxon>Ecdysozoa</taxon>
        <taxon>Arthropoda</taxon>
        <taxon>Chelicerata</taxon>
        <taxon>Arachnida</taxon>
        <taxon>Araneae</taxon>
        <taxon>Araneomorphae</taxon>
        <taxon>Entelegynae</taxon>
        <taxon>Eresoidea</taxon>
        <taxon>Eresidae</taxon>
        <taxon>Stegodyphus</taxon>
    </lineage>
</organism>
<keyword evidence="4" id="KW-0378">Hydrolase</keyword>
<evidence type="ECO:0000256" key="3">
    <source>
        <dbReference type="ARBA" id="ARBA00022703"/>
    </source>
</evidence>
<dbReference type="STRING" id="407821.A0A087UZR2"/>
<keyword evidence="11" id="KW-1185">Reference proteome</keyword>
<keyword evidence="2" id="KW-0645">Protease</keyword>
<dbReference type="Proteomes" id="UP000054359">
    <property type="component" value="Unassembled WGS sequence"/>
</dbReference>
<evidence type="ECO:0000313" key="11">
    <source>
        <dbReference type="Proteomes" id="UP000054359"/>
    </source>
</evidence>
<dbReference type="EMBL" id="KK122506">
    <property type="protein sequence ID" value="KFM82851.1"/>
    <property type="molecule type" value="Genomic_DNA"/>
</dbReference>
<dbReference type="AlphaFoldDB" id="A0A087UZR2"/>
<dbReference type="GO" id="GO:0043525">
    <property type="term" value="P:positive regulation of neuron apoptotic process"/>
    <property type="evidence" value="ECO:0007669"/>
    <property type="project" value="TreeGrafter"/>
</dbReference>
<gene>
    <name evidence="10" type="ORF">X975_12890</name>
</gene>
<evidence type="ECO:0000256" key="5">
    <source>
        <dbReference type="ARBA" id="ARBA00022807"/>
    </source>
</evidence>
<feature type="domain" description="Caspase family p20" evidence="9">
    <location>
        <begin position="40"/>
        <end position="164"/>
    </location>
</feature>
<dbReference type="InterPro" id="IPR002138">
    <property type="entry name" value="Pept_C14_p10"/>
</dbReference>
<feature type="domain" description="Caspase family p10" evidence="8">
    <location>
        <begin position="185"/>
        <end position="279"/>
    </location>
</feature>
<dbReference type="InterPro" id="IPR029030">
    <property type="entry name" value="Caspase-like_dom_sf"/>
</dbReference>
<dbReference type="Pfam" id="PF00656">
    <property type="entry name" value="Peptidase_C14"/>
    <property type="match status" value="1"/>
</dbReference>
<dbReference type="GO" id="GO:0005737">
    <property type="term" value="C:cytoplasm"/>
    <property type="evidence" value="ECO:0007669"/>
    <property type="project" value="TreeGrafter"/>
</dbReference>
<evidence type="ECO:0000256" key="1">
    <source>
        <dbReference type="ARBA" id="ARBA00010134"/>
    </source>
</evidence>
<dbReference type="OrthoDB" id="6416614at2759"/>
<evidence type="ECO:0000256" key="4">
    <source>
        <dbReference type="ARBA" id="ARBA00022801"/>
    </source>
</evidence>
<sequence length="279" mass="30866">MDEVLPGDAELRIRKGKPPAIDAVLPGLVDSSDYCMDFPHRGKCYIFNHKNFDSLTGLEARHGTDADAGRLKCCFRKMGFDVALFRDLPAGEVLKEIYKVAEEDHSKNSCFVCCVLSHGESGKLYGSDAKYKTEDLFAPFRSDICPTLTGKPKIFFISACQGNKFDYGVSVKCNLVTDSSGVQEVTYRIPTHADFLTVYATVSGYCSWRDKTKGSWFIQALCDALEAHAKDMDLLGLLTVVNRKVAYKLESCTSQGNSMSLTNQVPCVMSTLTRNIKLS</sequence>
<comment type="similarity">
    <text evidence="1 7">Belongs to the peptidase C14A family.</text>
</comment>
<dbReference type="FunFam" id="3.40.50.1460:FF:000001">
    <property type="entry name" value="Caspase-3 preproprotein"/>
    <property type="match status" value="1"/>
</dbReference>
<dbReference type="PROSITE" id="PS01121">
    <property type="entry name" value="CASPASE_HIS"/>
    <property type="match status" value="1"/>
</dbReference>
<dbReference type="GO" id="GO:1990525">
    <property type="term" value="F:BIR domain binding"/>
    <property type="evidence" value="ECO:0007669"/>
    <property type="project" value="UniProtKB-ARBA"/>
</dbReference>
<dbReference type="Gene3D" id="3.40.50.1460">
    <property type="match status" value="1"/>
</dbReference>
<evidence type="ECO:0000256" key="6">
    <source>
        <dbReference type="ARBA" id="ARBA00023145"/>
    </source>
</evidence>
<proteinExistence type="inferred from homology"/>
<dbReference type="PANTHER" id="PTHR10454">
    <property type="entry name" value="CASPASE"/>
    <property type="match status" value="1"/>
</dbReference>
<accession>A0A087UZR2</accession>
<dbReference type="InterPro" id="IPR016129">
    <property type="entry name" value="Caspase_his_AS"/>
</dbReference>
<reference evidence="10 11" key="1">
    <citation type="submission" date="2013-11" db="EMBL/GenBank/DDBJ databases">
        <title>Genome sequencing of Stegodyphus mimosarum.</title>
        <authorList>
            <person name="Bechsgaard J."/>
        </authorList>
    </citation>
    <scope>NUCLEOTIDE SEQUENCE [LARGE SCALE GENOMIC DNA]</scope>
</reference>
<dbReference type="PANTHER" id="PTHR10454:SF232">
    <property type="entry name" value="AT03047P-RELATED"/>
    <property type="match status" value="1"/>
</dbReference>
<dbReference type="GO" id="GO:0006508">
    <property type="term" value="P:proteolysis"/>
    <property type="evidence" value="ECO:0007669"/>
    <property type="project" value="UniProtKB-KW"/>
</dbReference>
<evidence type="ECO:0000256" key="2">
    <source>
        <dbReference type="ARBA" id="ARBA00022670"/>
    </source>
</evidence>
<dbReference type="SMART" id="SM00115">
    <property type="entry name" value="CASc"/>
    <property type="match status" value="1"/>
</dbReference>
<dbReference type="InterPro" id="IPR002398">
    <property type="entry name" value="Pept_C14"/>
</dbReference>
<name>A0A087UZR2_STEMI</name>
<dbReference type="InterPro" id="IPR015917">
    <property type="entry name" value="Pept_C14A"/>
</dbReference>
<keyword evidence="3" id="KW-0053">Apoptosis</keyword>